<dbReference type="InterPro" id="IPR025946">
    <property type="entry name" value="CABIT_dom"/>
</dbReference>
<feature type="domain" description="SAM" evidence="4">
    <location>
        <begin position="505"/>
        <end position="568"/>
    </location>
</feature>
<dbReference type="SUPFAM" id="SSF47769">
    <property type="entry name" value="SAM/Pointed domain"/>
    <property type="match status" value="1"/>
</dbReference>
<dbReference type="EMBL" id="RCHS01003313">
    <property type="protein sequence ID" value="RMX42664.1"/>
    <property type="molecule type" value="Genomic_DNA"/>
</dbReference>
<evidence type="ECO:0000313" key="6">
    <source>
        <dbReference type="Proteomes" id="UP000275408"/>
    </source>
</evidence>
<sequence>MMFSHIVWSDKSCTLKEFVDEYPLPQLIKVESGVYNDDEARTLSAEQILTLHITKRSDKVLVRAAENKQYFLPVTCPHKVEILPKFCQDKYYSVEDITSSFTAPDFKFIRVVHNGPPSLRIRAGDILKLKKTEEENRVKYLECEFYNKTQDSVMLPLEFKAAFEPLASPEEYHLQEVLSSFTLPVRVKFTSSDTIIQDAANTNIELQSLGSVLLKEIREEITVIATSRDDETVTVLMIPSDLDVKVNPALGAVKGDSTYARFCKEIHDGTELSKIDLLNSSKLLEYSEEPTVDVVYDYVEIGPPLPPRSDSKRNEPTDSDEDYEDVDLPPPRPPKPSSKPNLRSAHQNEKTDGVFPSMCSRSYSSEKPLSFNEDGDDDSEDDDGEYEDFDPVFGSSDDEEDVYSQTDLPGAETPSDRGKEKRSALEEPEKLNLKTRVSAILKKAIAKSPTSPPASRLPSATYANIPTQRLRPPPQRQSPEKSLSTSPSPVASHLSQGYPYDLSSLSVSEVGECLKKLNLGEHVKAFEKQTVDGSLLKNLSEQELIDLGVTKLFQRNKLLLFIQGWRPKMN</sequence>
<feature type="region of interest" description="Disordered" evidence="3">
    <location>
        <begin position="445"/>
        <end position="495"/>
    </location>
</feature>
<feature type="region of interest" description="Disordered" evidence="3">
    <location>
        <begin position="303"/>
        <end position="433"/>
    </location>
</feature>
<evidence type="ECO:0000259" key="4">
    <source>
        <dbReference type="PROSITE" id="PS50105"/>
    </source>
</evidence>
<dbReference type="Gene3D" id="1.10.150.50">
    <property type="entry name" value="Transcription Factor, Ets-1"/>
    <property type="match status" value="1"/>
</dbReference>
<evidence type="ECO:0000256" key="3">
    <source>
        <dbReference type="SAM" id="MobiDB-lite"/>
    </source>
</evidence>
<evidence type="ECO:0000256" key="1">
    <source>
        <dbReference type="ARBA" id="ARBA00006392"/>
    </source>
</evidence>
<evidence type="ECO:0000313" key="5">
    <source>
        <dbReference type="EMBL" id="RMX42664.1"/>
    </source>
</evidence>
<name>A0A3M6TN47_POCDA</name>
<dbReference type="CDD" id="cd09487">
    <property type="entry name" value="SAM_superfamily"/>
    <property type="match status" value="1"/>
</dbReference>
<accession>A0A3M6TN47</accession>
<dbReference type="Proteomes" id="UP000275408">
    <property type="component" value="Unassembled WGS sequence"/>
</dbReference>
<dbReference type="InterPro" id="IPR001660">
    <property type="entry name" value="SAM"/>
</dbReference>
<gene>
    <name evidence="5" type="ORF">pdam_00011873</name>
</gene>
<dbReference type="PANTHER" id="PTHR14454:SF11">
    <property type="entry name" value="SERRANO, ISOFORM F"/>
    <property type="match status" value="1"/>
</dbReference>
<keyword evidence="2" id="KW-0597">Phosphoprotein</keyword>
<reference evidence="5 6" key="1">
    <citation type="journal article" date="2018" name="Sci. Rep.">
        <title>Comparative analysis of the Pocillopora damicornis genome highlights role of immune system in coral evolution.</title>
        <authorList>
            <person name="Cunning R."/>
            <person name="Bay R.A."/>
            <person name="Gillette P."/>
            <person name="Baker A.C."/>
            <person name="Traylor-Knowles N."/>
        </authorList>
    </citation>
    <scope>NUCLEOTIDE SEQUENCE [LARGE SCALE GENOMIC DNA]</scope>
    <source>
        <strain evidence="5">RSMAS</strain>
        <tissue evidence="5">Whole animal</tissue>
    </source>
</reference>
<dbReference type="Pfam" id="PF12736">
    <property type="entry name" value="CABIT"/>
    <property type="match status" value="1"/>
</dbReference>
<comment type="similarity">
    <text evidence="1">Belongs to the GAREM family.</text>
</comment>
<keyword evidence="6" id="KW-1185">Reference proteome</keyword>
<protein>
    <recommendedName>
        <fullName evidence="4">SAM domain-containing protein</fullName>
    </recommendedName>
</protein>
<comment type="caution">
    <text evidence="5">The sequence shown here is derived from an EMBL/GenBank/DDBJ whole genome shotgun (WGS) entry which is preliminary data.</text>
</comment>
<proteinExistence type="inferred from homology"/>
<feature type="compositionally biased region" description="Acidic residues" evidence="3">
    <location>
        <begin position="373"/>
        <end position="402"/>
    </location>
</feature>
<evidence type="ECO:0000256" key="2">
    <source>
        <dbReference type="ARBA" id="ARBA00022553"/>
    </source>
</evidence>
<organism evidence="5 6">
    <name type="scientific">Pocillopora damicornis</name>
    <name type="common">Cauliflower coral</name>
    <name type="synonym">Millepora damicornis</name>
    <dbReference type="NCBI Taxonomy" id="46731"/>
    <lineage>
        <taxon>Eukaryota</taxon>
        <taxon>Metazoa</taxon>
        <taxon>Cnidaria</taxon>
        <taxon>Anthozoa</taxon>
        <taxon>Hexacorallia</taxon>
        <taxon>Scleractinia</taxon>
        <taxon>Astrocoeniina</taxon>
        <taxon>Pocilloporidae</taxon>
        <taxon>Pocillopora</taxon>
    </lineage>
</organism>
<dbReference type="AlphaFoldDB" id="A0A3M6TN47"/>
<feature type="compositionally biased region" description="Acidic residues" evidence="3">
    <location>
        <begin position="317"/>
        <end position="327"/>
    </location>
</feature>
<feature type="compositionally biased region" description="Basic and acidic residues" evidence="3">
    <location>
        <begin position="414"/>
        <end position="432"/>
    </location>
</feature>
<feature type="compositionally biased region" description="Pro residues" evidence="3">
    <location>
        <begin position="328"/>
        <end position="337"/>
    </location>
</feature>
<dbReference type="InterPro" id="IPR013761">
    <property type="entry name" value="SAM/pointed_sf"/>
</dbReference>
<dbReference type="STRING" id="46731.A0A3M6TN47"/>
<dbReference type="OMA" id="RANDPHI"/>
<dbReference type="SMART" id="SM00454">
    <property type="entry name" value="SAM"/>
    <property type="match status" value="1"/>
</dbReference>
<feature type="compositionally biased region" description="Polar residues" evidence="3">
    <location>
        <begin position="480"/>
        <end position="495"/>
    </location>
</feature>
<dbReference type="Pfam" id="PF00536">
    <property type="entry name" value="SAM_1"/>
    <property type="match status" value="1"/>
</dbReference>
<dbReference type="InterPro" id="IPR052281">
    <property type="entry name" value="GAREM"/>
</dbReference>
<dbReference type="PANTHER" id="PTHR14454">
    <property type="entry name" value="GRB2-ASSOCIATED AND REGULATOR OF MAPK PROTEIN FAMILY MEMBER"/>
    <property type="match status" value="1"/>
</dbReference>
<dbReference type="OrthoDB" id="5972889at2759"/>
<dbReference type="PROSITE" id="PS50105">
    <property type="entry name" value="SAM_DOMAIN"/>
    <property type="match status" value="1"/>
</dbReference>